<evidence type="ECO:0000313" key="7">
    <source>
        <dbReference type="EMBL" id="ALR70103.1"/>
    </source>
</evidence>
<evidence type="ECO:0000313" key="13">
    <source>
        <dbReference type="EMBL" id="ALR71045.1"/>
    </source>
</evidence>
<dbReference type="Proteomes" id="UP000201478">
    <property type="component" value="Segment"/>
</dbReference>
<evidence type="ECO:0000256" key="4">
    <source>
        <dbReference type="ARBA" id="ARBA00023163"/>
    </source>
</evidence>
<name>A0A0S3J035_9ABAC</name>
<dbReference type="EMBL" id="KR815462">
    <property type="protein sequence ID" value="ALR71045.1"/>
    <property type="molecule type" value="Genomic_DNA"/>
</dbReference>
<keyword evidence="25" id="KW-1185">Reference proteome</keyword>
<evidence type="ECO:0000313" key="24">
    <source>
        <dbReference type="EMBL" id="AXE72314.1"/>
    </source>
</evidence>
<evidence type="ECO:0000313" key="9">
    <source>
        <dbReference type="EMBL" id="ALR70417.1"/>
    </source>
</evidence>
<dbReference type="EMBL" id="KR815469">
    <property type="protein sequence ID" value="ALR72144.1"/>
    <property type="molecule type" value="Genomic_DNA"/>
</dbReference>
<dbReference type="EMBL" id="KR815455">
    <property type="protein sequence ID" value="ALR69945.1"/>
    <property type="molecule type" value="Genomic_DNA"/>
</dbReference>
<evidence type="ECO:0000313" key="10">
    <source>
        <dbReference type="EMBL" id="ALR70573.1"/>
    </source>
</evidence>
<reference evidence="23" key="5">
    <citation type="submission" date="2018-01" db="EMBL/GenBank/DDBJ databases">
        <title>Biological and molecular characterization of two Anticarsia gemmatalis Multiple Nucleopolyhedrovirus clones exhibiting contrasting virulence variants.</title>
        <authorList>
            <person name="Ferreira B.C."/>
            <person name="Silva A.M.R."/>
            <person name="Melo F.L."/>
            <person name="Sanches M.M."/>
            <person name="Moscardi F."/>
            <person name="Ribeiro B.M."/>
            <person name="Sousa M.L."/>
        </authorList>
    </citation>
    <scope>NUCLEOTIDE SEQUENCE</scope>
    <source>
        <strain evidence="23">Ag-01</strain>
        <strain evidence="24">Ag-16</strain>
    </source>
</reference>
<evidence type="ECO:0000256" key="3">
    <source>
        <dbReference type="ARBA" id="ARBA00023015"/>
    </source>
</evidence>
<dbReference type="EMBL" id="KR815459">
    <property type="protein sequence ID" value="ALR70573.1"/>
    <property type="molecule type" value="Genomic_DNA"/>
</dbReference>
<dbReference type="EMBL" id="KR815458">
    <property type="protein sequence ID" value="ALR70417.1"/>
    <property type="molecule type" value="Genomic_DNA"/>
</dbReference>
<evidence type="ECO:0000313" key="12">
    <source>
        <dbReference type="EMBL" id="ALR70887.1"/>
    </source>
</evidence>
<evidence type="ECO:0000256" key="1">
    <source>
        <dbReference type="ARBA" id="ARBA00008271"/>
    </source>
</evidence>
<organism evidence="15">
    <name type="scientific">Anticarsia gemmatalis multiple nucleopolyhedrovirus</name>
    <dbReference type="NCBI Taxonomy" id="268591"/>
    <lineage>
        <taxon>Viruses</taxon>
        <taxon>Viruses incertae sedis</taxon>
        <taxon>Naldaviricetes</taxon>
        <taxon>Lefavirales</taxon>
        <taxon>Baculoviridae</taxon>
        <taxon>Alphabaculovirus</taxon>
        <taxon>Alphabaculovirus angemmatalis</taxon>
    </lineage>
</organism>
<dbReference type="EMBL" id="KR815457">
    <property type="protein sequence ID" value="ALR70260.1"/>
    <property type="molecule type" value="Genomic_DNA"/>
</dbReference>
<evidence type="ECO:0000313" key="21">
    <source>
        <dbReference type="EMBL" id="ALR72303.1"/>
    </source>
</evidence>
<dbReference type="InterPro" id="IPR009429">
    <property type="entry name" value="Baculo_LEF-11"/>
</dbReference>
<evidence type="ECO:0000313" key="16">
    <source>
        <dbReference type="EMBL" id="ALR71518.1"/>
    </source>
</evidence>
<dbReference type="EMBL" id="KR815467">
    <property type="protein sequence ID" value="ALR71830.1"/>
    <property type="molecule type" value="Genomic_DNA"/>
</dbReference>
<dbReference type="GO" id="GO:0006355">
    <property type="term" value="P:regulation of DNA-templated transcription"/>
    <property type="evidence" value="ECO:0007669"/>
    <property type="project" value="InterPro"/>
</dbReference>
<dbReference type="EMBL" id="KR815465">
    <property type="protein sequence ID" value="ALR71518.1"/>
    <property type="molecule type" value="Genomic_DNA"/>
</dbReference>
<evidence type="ECO:0000313" key="18">
    <source>
        <dbReference type="EMBL" id="ALR71830.1"/>
    </source>
</evidence>
<reference evidence="5" key="2">
    <citation type="submission" date="2006-06" db="EMBL/GenBank/DDBJ databases">
        <authorList>
            <person name="Oliveira J.V.C."/>
            <person name="Wolff J.L.C."/>
            <person name="Garcia-Maruniak A."/>
            <person name="Ribeiro B.M."/>
            <person name="Castro M.E.B."/>
            <person name="Souza M.L."/>
            <person name="Moscardi F."/>
            <person name="Maruniak J.E."/>
            <person name="Zanotto P.M.A."/>
        </authorList>
    </citation>
    <scope>NUCLEOTIDE SEQUENCE</scope>
    <source>
        <strain evidence="5">AgMNPV-2D</strain>
    </source>
</reference>
<evidence type="ECO:0000313" key="23">
    <source>
        <dbReference type="EMBL" id="AXE72166.1"/>
    </source>
</evidence>
<keyword evidence="3" id="KW-0805">Transcription regulation</keyword>
<proteinExistence type="inferred from homology"/>
<dbReference type="EMBL" id="DQ813662">
    <property type="protein sequence ID" value="ABI13808.1"/>
    <property type="molecule type" value="Genomic_DNA"/>
</dbReference>
<dbReference type="RefSeq" id="YP_009316156.1">
    <property type="nucleotide sequence ID" value="NC_031761.1"/>
</dbReference>
<dbReference type="Pfam" id="PF06385">
    <property type="entry name" value="Baculo_LEF-11"/>
    <property type="match status" value="1"/>
</dbReference>
<dbReference type="EMBL" id="MG746626">
    <property type="protein sequence ID" value="AXE72314.1"/>
    <property type="molecule type" value="Genomic_DNA"/>
</dbReference>
<keyword evidence="4" id="KW-0804">Transcription</keyword>
<gene>
    <name evidence="15" type="ORF">AGNV_141</name>
</gene>
<dbReference type="EMBL" id="MG746625">
    <property type="protein sequence ID" value="AXE72166.1"/>
    <property type="molecule type" value="Genomic_DNA"/>
</dbReference>
<reference evidence="5 25" key="1">
    <citation type="journal article" date="2006" name="J. Gen. Virol.">
        <title>Genome of the most widely used viral biopesticide: Anticarsia gemmatalis multiple nucleopolyhedrovirus.</title>
        <authorList>
            <person name="Oliveira J.V."/>
            <person name="Wolff J.L."/>
            <person name="Garcia-Maruniak A."/>
            <person name="Ribeiro B.M."/>
            <person name="de Castro M.E."/>
            <person name="de Souza M.L."/>
            <person name="Moscardi F."/>
            <person name="Maruniak J.E."/>
            <person name="Zanotto P.M."/>
        </authorList>
    </citation>
    <scope>NUCLEOTIDE SEQUENCE [LARGE SCALE GENOMIC DNA]</scope>
    <source>
        <strain evidence="5">AgMNPV-2D</strain>
    </source>
</reference>
<evidence type="ECO:0000313" key="8">
    <source>
        <dbReference type="EMBL" id="ALR70260.1"/>
    </source>
</evidence>
<evidence type="ECO:0000313" key="17">
    <source>
        <dbReference type="EMBL" id="ALR71675.1"/>
    </source>
</evidence>
<evidence type="ECO:0000313" key="5">
    <source>
        <dbReference type="EMBL" id="ABI13808.1"/>
    </source>
</evidence>
<accession>Q06KP3</accession>
<evidence type="ECO:0000313" key="25">
    <source>
        <dbReference type="Proteomes" id="UP000201348"/>
    </source>
</evidence>
<accession>A0A0S3J035</accession>
<dbReference type="EMBL" id="KR815464">
    <property type="protein sequence ID" value="ALR71360.1"/>
    <property type="molecule type" value="Genomic_DNA"/>
</dbReference>
<evidence type="ECO:0000313" key="6">
    <source>
        <dbReference type="EMBL" id="ALR69945.1"/>
    </source>
</evidence>
<dbReference type="GeneID" id="30144395"/>
<dbReference type="Proteomes" id="UP000201348">
    <property type="component" value="Segment"/>
</dbReference>
<evidence type="ECO:0000313" key="22">
    <source>
        <dbReference type="EMBL" id="ALR72460.1"/>
    </source>
</evidence>
<reference evidence="15 26" key="3">
    <citation type="journal article" date="2015" name="Genome Biol. Evol.">
        <title>The Pangenome of the Anticarsia gemmatalis Multiple Nucleopolyhedrovirus (AgMNPV).</title>
        <authorList>
            <person name="Brito A.F."/>
            <person name="Braconi C.T."/>
            <person name="Weidmann M."/>
            <person name="Dilcher M."/>
            <person name="Alves J.M."/>
            <person name="Gruber A."/>
            <person name="Zanotto P.M."/>
        </authorList>
    </citation>
    <scope>NUCLEOTIDE SEQUENCE</scope>
    <source>
        <strain evidence="6">AgMNPV-26</strain>
        <strain evidence="7">AgMNPV-27</strain>
        <strain evidence="8">AgMNPV-28</strain>
        <strain evidence="9">AgMNPV-29</strain>
        <strain evidence="10">AgMNPV-30</strain>
        <strain evidence="11">AgMNPV-31</strain>
        <strain evidence="12">AgMNPV-32</strain>
        <strain evidence="13">AgMNPV-33</strain>
        <strain evidence="14">AgMNPV-34</strain>
        <strain evidence="15">AgMNPV-35</strain>
        <strain evidence="16">AgMNPV-36</strain>
        <strain evidence="17">AgMNPV-37</strain>
        <strain evidence="18">AgMNPV-38</strain>
        <strain evidence="19">AgMNPV-39</strain>
        <strain evidence="20">AgMNPV-40</strain>
        <strain evidence="21">AgMNPV-42</strain>
        <strain evidence="22">AgMNPV-43</strain>
    </source>
</reference>
<dbReference type="EMBL" id="KR815468">
    <property type="protein sequence ID" value="ALR71987.1"/>
    <property type="molecule type" value="Genomic_DNA"/>
</dbReference>
<evidence type="ECO:0000256" key="2">
    <source>
        <dbReference type="ARBA" id="ARBA00017118"/>
    </source>
</evidence>
<comment type="similarity">
    <text evidence="1">Belongs to the baculoviridae LEF-11 family.</text>
</comment>
<evidence type="ECO:0000313" key="26">
    <source>
        <dbReference type="Proteomes" id="UP000201478"/>
    </source>
</evidence>
<evidence type="ECO:0000313" key="19">
    <source>
        <dbReference type="EMBL" id="ALR71987.1"/>
    </source>
</evidence>
<evidence type="ECO:0000313" key="11">
    <source>
        <dbReference type="EMBL" id="ALR70730.1"/>
    </source>
</evidence>
<evidence type="ECO:0000313" key="14">
    <source>
        <dbReference type="EMBL" id="ALR71203.1"/>
    </source>
</evidence>
<evidence type="ECO:0000313" key="20">
    <source>
        <dbReference type="EMBL" id="ALR72144.1"/>
    </source>
</evidence>
<dbReference type="EMBL" id="KR815470">
    <property type="protein sequence ID" value="ALR72303.1"/>
    <property type="molecule type" value="Genomic_DNA"/>
</dbReference>
<dbReference type="EMBL" id="KR815463">
    <property type="protein sequence ID" value="ALR71203.1"/>
    <property type="molecule type" value="Genomic_DNA"/>
</dbReference>
<dbReference type="EMBL" id="KR815456">
    <property type="protein sequence ID" value="ALR70103.1"/>
    <property type="molecule type" value="Genomic_DNA"/>
</dbReference>
<dbReference type="EMBL" id="KR815461">
    <property type="protein sequence ID" value="ALR70887.1"/>
    <property type="molecule type" value="Genomic_DNA"/>
</dbReference>
<dbReference type="EMBL" id="KR815460">
    <property type="protein sequence ID" value="ALR70730.1"/>
    <property type="molecule type" value="Genomic_DNA"/>
</dbReference>
<sequence>MHPSNASSRTTLTPSRRARDHNADCFTRSELYALWGETVNTLKRTFQIKNVHAHMLEDNAGNVKDYIRENLSRFTVITGKCSKRKVCHHHRRVARTLNLKNNLVDEYICSVTDVYQTPRWSICQKPCATSHLPATTLC</sequence>
<dbReference type="GO" id="GO:0019058">
    <property type="term" value="P:viral life cycle"/>
    <property type="evidence" value="ECO:0007669"/>
    <property type="project" value="InterPro"/>
</dbReference>
<dbReference type="EMBL" id="KR815466">
    <property type="protein sequence ID" value="ALR71675.1"/>
    <property type="molecule type" value="Genomic_DNA"/>
</dbReference>
<reference evidence="5" key="4">
    <citation type="submission" date="2015-05" db="EMBL/GenBank/DDBJ databases">
        <title>The genome evolution of wild-type isolates of Anticarsia gemmatalis multiple nucleopolyhedrovirus.</title>
        <authorList>
            <person name="Brito A.F."/>
            <person name="Braconi C.T."/>
            <person name="Weidmann M."/>
            <person name="Dilcher M."/>
            <person name="Alves J.M.P."/>
            <person name="Gruber A."/>
            <person name="Zanotto P.M.A."/>
        </authorList>
    </citation>
    <scope>NUCLEOTIDE SEQUENCE</scope>
    <source>
        <strain evidence="5">AgMNPV-2D</strain>
    </source>
</reference>
<dbReference type="EMBL" id="KR815471">
    <property type="protein sequence ID" value="ALR72460.1"/>
    <property type="molecule type" value="Genomic_DNA"/>
</dbReference>
<protein>
    <recommendedName>
        <fullName evidence="2">Late expression factor 11</fullName>
    </recommendedName>
</protein>
<evidence type="ECO:0000313" key="15">
    <source>
        <dbReference type="EMBL" id="ALR71360.1"/>
    </source>
</evidence>
<dbReference type="KEGG" id="vg:30144395"/>